<name>A0A8J8XQB5_ORYSJ</name>
<evidence type="ECO:0000313" key="1">
    <source>
        <dbReference type="EMBL" id="EAZ22942.1"/>
    </source>
</evidence>
<accession>A0A8J8XQB5</accession>
<dbReference type="Proteomes" id="UP000007752">
    <property type="component" value="Chromosome 2"/>
</dbReference>
<organism evidence="1">
    <name type="scientific">Oryza sativa subsp. japonica</name>
    <name type="common">Rice</name>
    <dbReference type="NCBI Taxonomy" id="39947"/>
    <lineage>
        <taxon>Eukaryota</taxon>
        <taxon>Viridiplantae</taxon>
        <taxon>Streptophyta</taxon>
        <taxon>Embryophyta</taxon>
        <taxon>Tracheophyta</taxon>
        <taxon>Spermatophyta</taxon>
        <taxon>Magnoliopsida</taxon>
        <taxon>Liliopsida</taxon>
        <taxon>Poales</taxon>
        <taxon>Poaceae</taxon>
        <taxon>BOP clade</taxon>
        <taxon>Oryzoideae</taxon>
        <taxon>Oryzeae</taxon>
        <taxon>Oryzinae</taxon>
        <taxon>Oryza</taxon>
        <taxon>Oryza sativa</taxon>
    </lineage>
</organism>
<protein>
    <submittedName>
        <fullName evidence="1">Uncharacterized protein</fullName>
    </submittedName>
</protein>
<gene>
    <name evidence="1" type="ORF">OsJ_06630</name>
</gene>
<reference evidence="1" key="1">
    <citation type="journal article" date="2005" name="PLoS Biol.">
        <title>The genomes of Oryza sativa: a history of duplications.</title>
        <authorList>
            <person name="Yu J."/>
            <person name="Wang J."/>
            <person name="Lin W."/>
            <person name="Li S."/>
            <person name="Li H."/>
            <person name="Zhou J."/>
            <person name="Ni P."/>
            <person name="Dong W."/>
            <person name="Hu S."/>
            <person name="Zeng C."/>
            <person name="Zhang J."/>
            <person name="Zhang Y."/>
            <person name="Li R."/>
            <person name="Xu Z."/>
            <person name="Li S."/>
            <person name="Li X."/>
            <person name="Zheng H."/>
            <person name="Cong L."/>
            <person name="Lin L."/>
            <person name="Yin J."/>
            <person name="Geng J."/>
            <person name="Li G."/>
            <person name="Shi J."/>
            <person name="Liu J."/>
            <person name="Lv H."/>
            <person name="Li J."/>
            <person name="Wang J."/>
            <person name="Deng Y."/>
            <person name="Ran L."/>
            <person name="Shi X."/>
            <person name="Wang X."/>
            <person name="Wu Q."/>
            <person name="Li C."/>
            <person name="Ren X."/>
            <person name="Wang J."/>
            <person name="Wang X."/>
            <person name="Li D."/>
            <person name="Liu D."/>
            <person name="Zhang X."/>
            <person name="Ji Z."/>
            <person name="Zhao W."/>
            <person name="Sun Y."/>
            <person name="Zhang Z."/>
            <person name="Bao J."/>
            <person name="Han Y."/>
            <person name="Dong L."/>
            <person name="Ji J."/>
            <person name="Chen P."/>
            <person name="Wu S."/>
            <person name="Liu J."/>
            <person name="Xiao Y."/>
            <person name="Bu D."/>
            <person name="Tan J."/>
            <person name="Yang L."/>
            <person name="Ye C."/>
            <person name="Zhang J."/>
            <person name="Xu J."/>
            <person name="Zhou Y."/>
            <person name="Yu Y."/>
            <person name="Zhang B."/>
            <person name="Zhuang S."/>
            <person name="Wei H."/>
            <person name="Liu B."/>
            <person name="Lei M."/>
            <person name="Yu H."/>
            <person name="Li Y."/>
            <person name="Xu H."/>
            <person name="Wei S."/>
            <person name="He X."/>
            <person name="Fang L."/>
            <person name="Zhang Z."/>
            <person name="Zhang Y."/>
            <person name="Huang X."/>
            <person name="Su Z."/>
            <person name="Tong W."/>
            <person name="Li J."/>
            <person name="Tong Z."/>
            <person name="Li S."/>
            <person name="Ye J."/>
            <person name="Wang L."/>
            <person name="Fang L."/>
            <person name="Lei T."/>
            <person name="Chen C."/>
            <person name="Chen H."/>
            <person name="Xu Z."/>
            <person name="Li H."/>
            <person name="Huang H."/>
            <person name="Zhang F."/>
            <person name="Xu H."/>
            <person name="Li N."/>
            <person name="Zhao C."/>
            <person name="Li S."/>
            <person name="Dong L."/>
            <person name="Huang Y."/>
            <person name="Li L."/>
            <person name="Xi Y."/>
            <person name="Qi Q."/>
            <person name="Li W."/>
            <person name="Zhang B."/>
            <person name="Hu W."/>
            <person name="Zhang Y."/>
            <person name="Tian X."/>
            <person name="Jiao Y."/>
            <person name="Liang X."/>
            <person name="Jin J."/>
            <person name="Gao L."/>
            <person name="Zheng W."/>
            <person name="Hao B."/>
            <person name="Liu S."/>
            <person name="Wang W."/>
            <person name="Yuan L."/>
            <person name="Cao M."/>
            <person name="McDermott J."/>
            <person name="Samudrala R."/>
            <person name="Wang J."/>
            <person name="Wong G.K."/>
            <person name="Yang H."/>
        </authorList>
    </citation>
    <scope>NUCLEOTIDE SEQUENCE [LARGE SCALE GENOMIC DNA]</scope>
</reference>
<dbReference type="EMBL" id="CM000139">
    <property type="protein sequence ID" value="EAZ22942.1"/>
    <property type="molecule type" value="Genomic_DNA"/>
</dbReference>
<proteinExistence type="predicted"/>
<sequence>MGMTGTGSGGEVASQEALAAGEWHWSLDVLALAIRETASQEALAAGGEAASRHCGGGVARVRRRDGDWPVRHACTSGLWRSGGADARESGRRAGIRQWGIRIRSTLNINGLDGLAY</sequence>
<dbReference type="AlphaFoldDB" id="A0A8J8XQB5"/>
<reference evidence="1" key="2">
    <citation type="submission" date="2008-12" db="EMBL/GenBank/DDBJ databases">
        <title>Improved gene annotation of the rice (Oryza sativa) genomes.</title>
        <authorList>
            <person name="Wang J."/>
            <person name="Li R."/>
            <person name="Fan W."/>
            <person name="Huang Q."/>
            <person name="Zhang J."/>
            <person name="Zhou Y."/>
            <person name="Hu Y."/>
            <person name="Zi S."/>
            <person name="Li J."/>
            <person name="Ni P."/>
            <person name="Zheng H."/>
            <person name="Zhang Y."/>
            <person name="Zhao M."/>
            <person name="Hao Q."/>
            <person name="McDermott J."/>
            <person name="Samudrala R."/>
            <person name="Kristiansen K."/>
            <person name="Wong G.K.-S."/>
        </authorList>
    </citation>
    <scope>NUCLEOTIDE SEQUENCE</scope>
</reference>